<comment type="caution">
    <text evidence="1">The sequence shown here is derived from an EMBL/GenBank/DDBJ whole genome shotgun (WGS) entry which is preliminary data.</text>
</comment>
<dbReference type="EMBL" id="CATNWA010016394">
    <property type="protein sequence ID" value="CAI9592301.1"/>
    <property type="molecule type" value="Genomic_DNA"/>
</dbReference>
<keyword evidence="2" id="KW-1185">Reference proteome</keyword>
<accession>A0ABN9F5G2</accession>
<sequence length="224" mass="27124">MFERLLETRRDGKYGISKVYRILTELDTNTKLIFITKWERDMGVGFDEDRQRKMFRLIHDNVSMREVEVNYKCVTRWHITPSVEHKMNGENSNMCWRGCGEIGTVFHIWWECPKIQAFWKIIVKLIEEITEIDIGLDPTTCLLYNVETSVNKYKDSGIWYFLNAAKGLIPKFWRRSEVPREEDWINRVNQIGRMKRSYHMQEDRMRVYFRRWGKVGKSRIEREI</sequence>
<proteinExistence type="predicted"/>
<dbReference type="Proteomes" id="UP001162483">
    <property type="component" value="Unassembled WGS sequence"/>
</dbReference>
<organism evidence="1 2">
    <name type="scientific">Staurois parvus</name>
    <dbReference type="NCBI Taxonomy" id="386267"/>
    <lineage>
        <taxon>Eukaryota</taxon>
        <taxon>Metazoa</taxon>
        <taxon>Chordata</taxon>
        <taxon>Craniata</taxon>
        <taxon>Vertebrata</taxon>
        <taxon>Euteleostomi</taxon>
        <taxon>Amphibia</taxon>
        <taxon>Batrachia</taxon>
        <taxon>Anura</taxon>
        <taxon>Neobatrachia</taxon>
        <taxon>Ranoidea</taxon>
        <taxon>Ranidae</taxon>
        <taxon>Staurois</taxon>
    </lineage>
</organism>
<protein>
    <submittedName>
        <fullName evidence="1">Uncharacterized protein</fullName>
    </submittedName>
</protein>
<name>A0ABN9F5G2_9NEOB</name>
<evidence type="ECO:0000313" key="1">
    <source>
        <dbReference type="EMBL" id="CAI9592301.1"/>
    </source>
</evidence>
<reference evidence="1" key="1">
    <citation type="submission" date="2023-05" db="EMBL/GenBank/DDBJ databases">
        <authorList>
            <person name="Stuckert A."/>
        </authorList>
    </citation>
    <scope>NUCLEOTIDE SEQUENCE</scope>
</reference>
<evidence type="ECO:0000313" key="2">
    <source>
        <dbReference type="Proteomes" id="UP001162483"/>
    </source>
</evidence>
<gene>
    <name evidence="1" type="ORF">SPARVUS_LOCUS11346776</name>
</gene>